<gene>
    <name evidence="1" type="ORF">DPMN_001686</name>
</gene>
<proteinExistence type="predicted"/>
<dbReference type="EMBL" id="JAIWYP010000001">
    <property type="protein sequence ID" value="KAH3877808.1"/>
    <property type="molecule type" value="Genomic_DNA"/>
</dbReference>
<reference evidence="1" key="1">
    <citation type="journal article" date="2019" name="bioRxiv">
        <title>The Genome of the Zebra Mussel, Dreissena polymorpha: A Resource for Invasive Species Research.</title>
        <authorList>
            <person name="McCartney M.A."/>
            <person name="Auch B."/>
            <person name="Kono T."/>
            <person name="Mallez S."/>
            <person name="Zhang Y."/>
            <person name="Obille A."/>
            <person name="Becker A."/>
            <person name="Abrahante J.E."/>
            <person name="Garbe J."/>
            <person name="Badalamenti J.P."/>
            <person name="Herman A."/>
            <person name="Mangelson H."/>
            <person name="Liachko I."/>
            <person name="Sullivan S."/>
            <person name="Sone E.D."/>
            <person name="Koren S."/>
            <person name="Silverstein K.A.T."/>
            <person name="Beckman K.B."/>
            <person name="Gohl D.M."/>
        </authorList>
    </citation>
    <scope>NUCLEOTIDE SEQUENCE</scope>
    <source>
        <strain evidence="1">Duluth1</strain>
        <tissue evidence="1">Whole animal</tissue>
    </source>
</reference>
<reference evidence="1" key="2">
    <citation type="submission" date="2020-11" db="EMBL/GenBank/DDBJ databases">
        <authorList>
            <person name="McCartney M.A."/>
            <person name="Auch B."/>
            <person name="Kono T."/>
            <person name="Mallez S."/>
            <person name="Becker A."/>
            <person name="Gohl D.M."/>
            <person name="Silverstein K.A.T."/>
            <person name="Koren S."/>
            <person name="Bechman K.B."/>
            <person name="Herman A."/>
            <person name="Abrahante J.E."/>
            <person name="Garbe J."/>
        </authorList>
    </citation>
    <scope>NUCLEOTIDE SEQUENCE</scope>
    <source>
        <strain evidence="1">Duluth1</strain>
        <tissue evidence="1">Whole animal</tissue>
    </source>
</reference>
<organism evidence="1 2">
    <name type="scientific">Dreissena polymorpha</name>
    <name type="common">Zebra mussel</name>
    <name type="synonym">Mytilus polymorpha</name>
    <dbReference type="NCBI Taxonomy" id="45954"/>
    <lineage>
        <taxon>Eukaryota</taxon>
        <taxon>Metazoa</taxon>
        <taxon>Spiralia</taxon>
        <taxon>Lophotrochozoa</taxon>
        <taxon>Mollusca</taxon>
        <taxon>Bivalvia</taxon>
        <taxon>Autobranchia</taxon>
        <taxon>Heteroconchia</taxon>
        <taxon>Euheterodonta</taxon>
        <taxon>Imparidentia</taxon>
        <taxon>Neoheterodontei</taxon>
        <taxon>Myida</taxon>
        <taxon>Dreissenoidea</taxon>
        <taxon>Dreissenidae</taxon>
        <taxon>Dreissena</taxon>
    </lineage>
</organism>
<protein>
    <submittedName>
        <fullName evidence="1">Uncharacterized protein</fullName>
    </submittedName>
</protein>
<evidence type="ECO:0000313" key="2">
    <source>
        <dbReference type="Proteomes" id="UP000828390"/>
    </source>
</evidence>
<evidence type="ECO:0000313" key="1">
    <source>
        <dbReference type="EMBL" id="KAH3877808.1"/>
    </source>
</evidence>
<keyword evidence="2" id="KW-1185">Reference proteome</keyword>
<accession>A0A9D4MJT5</accession>
<feature type="non-terminal residue" evidence="1">
    <location>
        <position position="1"/>
    </location>
</feature>
<dbReference type="AlphaFoldDB" id="A0A9D4MJT5"/>
<dbReference type="Proteomes" id="UP000828390">
    <property type="component" value="Unassembled WGS sequence"/>
</dbReference>
<sequence length="108" mass="12958">MRLSKDQQIIWKRPKESYLIDRHMYKYDNFGEAVQQYYVPLFRPSIHRLHESFDLNKNEHLYTGITGDASVDYAFDNSRWQEFPGNEGGNEPRLTHAHNMYSLYPNMK</sequence>
<name>A0A9D4MJT5_DREPO</name>
<comment type="caution">
    <text evidence="1">The sequence shown here is derived from an EMBL/GenBank/DDBJ whole genome shotgun (WGS) entry which is preliminary data.</text>
</comment>